<gene>
    <name evidence="2" type="ORF">K239x_36200</name>
</gene>
<dbReference type="RefSeq" id="WP_145419422.1">
    <property type="nucleotide sequence ID" value="NZ_CP036526.1"/>
</dbReference>
<dbReference type="Proteomes" id="UP000319817">
    <property type="component" value="Chromosome"/>
</dbReference>
<accession>A0A517NWW0</accession>
<evidence type="ECO:0000256" key="1">
    <source>
        <dbReference type="SAM" id="MobiDB-lite"/>
    </source>
</evidence>
<feature type="compositionally biased region" description="Polar residues" evidence="1">
    <location>
        <begin position="1"/>
        <end position="11"/>
    </location>
</feature>
<keyword evidence="3" id="KW-1185">Reference proteome</keyword>
<organism evidence="2 3">
    <name type="scientific">Stieleria marina</name>
    <dbReference type="NCBI Taxonomy" id="1930275"/>
    <lineage>
        <taxon>Bacteria</taxon>
        <taxon>Pseudomonadati</taxon>
        <taxon>Planctomycetota</taxon>
        <taxon>Planctomycetia</taxon>
        <taxon>Pirellulales</taxon>
        <taxon>Pirellulaceae</taxon>
        <taxon>Stieleria</taxon>
    </lineage>
</organism>
<evidence type="ECO:0000313" key="3">
    <source>
        <dbReference type="Proteomes" id="UP000319817"/>
    </source>
</evidence>
<reference evidence="2 3" key="1">
    <citation type="submission" date="2019-02" db="EMBL/GenBank/DDBJ databases">
        <title>Deep-cultivation of Planctomycetes and their phenomic and genomic characterization uncovers novel biology.</title>
        <authorList>
            <person name="Wiegand S."/>
            <person name="Jogler M."/>
            <person name="Boedeker C."/>
            <person name="Pinto D."/>
            <person name="Vollmers J."/>
            <person name="Rivas-Marin E."/>
            <person name="Kohn T."/>
            <person name="Peeters S.H."/>
            <person name="Heuer A."/>
            <person name="Rast P."/>
            <person name="Oberbeckmann S."/>
            <person name="Bunk B."/>
            <person name="Jeske O."/>
            <person name="Meyerdierks A."/>
            <person name="Storesund J.E."/>
            <person name="Kallscheuer N."/>
            <person name="Luecker S."/>
            <person name="Lage O.M."/>
            <person name="Pohl T."/>
            <person name="Merkel B.J."/>
            <person name="Hornburger P."/>
            <person name="Mueller R.-W."/>
            <person name="Bruemmer F."/>
            <person name="Labrenz M."/>
            <person name="Spormann A.M."/>
            <person name="Op den Camp H."/>
            <person name="Overmann J."/>
            <person name="Amann R."/>
            <person name="Jetten M.S.M."/>
            <person name="Mascher T."/>
            <person name="Medema M.H."/>
            <person name="Devos D.P."/>
            <person name="Kaster A.-K."/>
            <person name="Ovreas L."/>
            <person name="Rohde M."/>
            <person name="Galperin M.Y."/>
            <person name="Jogler C."/>
        </authorList>
    </citation>
    <scope>NUCLEOTIDE SEQUENCE [LARGE SCALE GENOMIC DNA]</scope>
    <source>
        <strain evidence="2 3">K23_9</strain>
    </source>
</reference>
<dbReference type="EMBL" id="CP036526">
    <property type="protein sequence ID" value="QDT11620.1"/>
    <property type="molecule type" value="Genomic_DNA"/>
</dbReference>
<evidence type="ECO:0000313" key="2">
    <source>
        <dbReference type="EMBL" id="QDT11620.1"/>
    </source>
</evidence>
<dbReference type="AlphaFoldDB" id="A0A517NWW0"/>
<name>A0A517NWW0_9BACT</name>
<proteinExistence type="predicted"/>
<sequence length="67" mass="7257">MQKTIELTQPTVDDAKKQPIDSTANRSAVATPIQAPSLEALLSEVCRDAQTDTANYLLRSNTSHDGE</sequence>
<feature type="region of interest" description="Disordered" evidence="1">
    <location>
        <begin position="1"/>
        <end position="28"/>
    </location>
</feature>
<protein>
    <submittedName>
        <fullName evidence="2">Uncharacterized protein</fullName>
    </submittedName>
</protein>